<keyword evidence="8" id="KW-1185">Reference proteome</keyword>
<evidence type="ECO:0000259" key="7">
    <source>
        <dbReference type="PROSITE" id="PS50026"/>
    </source>
</evidence>
<evidence type="ECO:0000256" key="5">
    <source>
        <dbReference type="PROSITE-ProRule" id="PRU00076"/>
    </source>
</evidence>
<dbReference type="PROSITE" id="PS50026">
    <property type="entry name" value="EGF_3"/>
    <property type="match status" value="1"/>
</dbReference>
<keyword evidence="6" id="KW-0732">Signal</keyword>
<keyword evidence="4" id="KW-0325">Glycoprotein</keyword>
<feature type="disulfide bond" evidence="5">
    <location>
        <begin position="87"/>
        <end position="96"/>
    </location>
</feature>
<comment type="similarity">
    <text evidence="1">Belongs to the EGF-CFC (Cripto-1/FRL1/Cryptic) family.</text>
</comment>
<protein>
    <submittedName>
        <fullName evidence="9">Teratocarcinoma-derived growth factor 1-like</fullName>
    </submittedName>
</protein>
<reference evidence="9" key="1">
    <citation type="submission" date="2025-08" db="UniProtKB">
        <authorList>
            <consortium name="RefSeq"/>
        </authorList>
    </citation>
    <scope>IDENTIFICATION</scope>
    <source>
        <tissue evidence="9">Gonad</tissue>
    </source>
</reference>
<dbReference type="AlphaFoldDB" id="A0A6P5AG16"/>
<evidence type="ECO:0000256" key="1">
    <source>
        <dbReference type="ARBA" id="ARBA00007384"/>
    </source>
</evidence>
<evidence type="ECO:0000256" key="4">
    <source>
        <dbReference type="ARBA" id="ARBA00023180"/>
    </source>
</evidence>
<dbReference type="GeneID" id="109483589"/>
<gene>
    <name evidence="9" type="primary">LOC109483589</name>
</gene>
<evidence type="ECO:0000256" key="2">
    <source>
        <dbReference type="ARBA" id="ARBA00022536"/>
    </source>
</evidence>
<comment type="caution">
    <text evidence="5">Lacks conserved residue(s) required for the propagation of feature annotation.</text>
</comment>
<dbReference type="Gene3D" id="2.10.25.10">
    <property type="entry name" value="Laminin"/>
    <property type="match status" value="1"/>
</dbReference>
<keyword evidence="2 5" id="KW-0245">EGF-like domain</keyword>
<evidence type="ECO:0000313" key="8">
    <source>
        <dbReference type="Proteomes" id="UP000515135"/>
    </source>
</evidence>
<dbReference type="InterPro" id="IPR000742">
    <property type="entry name" value="EGF"/>
</dbReference>
<feature type="chain" id="PRO_5028446912" evidence="6">
    <location>
        <begin position="17"/>
        <end position="205"/>
    </location>
</feature>
<dbReference type="Proteomes" id="UP000515135">
    <property type="component" value="Unplaced"/>
</dbReference>
<evidence type="ECO:0000256" key="3">
    <source>
        <dbReference type="ARBA" id="ARBA00023157"/>
    </source>
</evidence>
<organism evidence="8 9">
    <name type="scientific">Branchiostoma belcheri</name>
    <name type="common">Amphioxus</name>
    <dbReference type="NCBI Taxonomy" id="7741"/>
    <lineage>
        <taxon>Eukaryota</taxon>
        <taxon>Metazoa</taxon>
        <taxon>Chordata</taxon>
        <taxon>Cephalochordata</taxon>
        <taxon>Leptocardii</taxon>
        <taxon>Amphioxiformes</taxon>
        <taxon>Branchiostomatidae</taxon>
        <taxon>Branchiostoma</taxon>
    </lineage>
</organism>
<dbReference type="GO" id="GO:0007165">
    <property type="term" value="P:signal transduction"/>
    <property type="evidence" value="ECO:0007669"/>
    <property type="project" value="UniProtKB-ARBA"/>
</dbReference>
<dbReference type="OrthoDB" id="9893603at2759"/>
<accession>A0A6P5AG16</accession>
<dbReference type="RefSeq" id="XP_019642182.1">
    <property type="nucleotide sequence ID" value="XM_019786623.1"/>
</dbReference>
<dbReference type="KEGG" id="bbel:109483589"/>
<dbReference type="Pfam" id="PF09443">
    <property type="entry name" value="CFC"/>
    <property type="match status" value="1"/>
</dbReference>
<dbReference type="PROSITE" id="PS00022">
    <property type="entry name" value="EGF_1"/>
    <property type="match status" value="1"/>
</dbReference>
<feature type="signal peptide" evidence="6">
    <location>
        <begin position="1"/>
        <end position="16"/>
    </location>
</feature>
<feature type="domain" description="EGF-like" evidence="7">
    <location>
        <begin position="68"/>
        <end position="97"/>
    </location>
</feature>
<keyword evidence="3 5" id="KW-1015">Disulfide bond</keyword>
<name>A0A6P5AG16_BRABE</name>
<proteinExistence type="inferred from homology"/>
<dbReference type="InterPro" id="IPR019011">
    <property type="entry name" value="Cryptic/Cripto_CFC-dom"/>
</dbReference>
<evidence type="ECO:0000256" key="6">
    <source>
        <dbReference type="SAM" id="SignalP"/>
    </source>
</evidence>
<sequence>MKTLMILSLLLVNAEAAPASQKVEDEAAQGNVRKQSDDFHPRSVFNQLRSLIRTPRQVTLQEPKSTNHSTECCENGGTCILGSFCMCPGNFTGRYCERRAVTLACGDVPHNDWTFQGCSLCRCGNGTFLCIEHVRPDCGSERDVANVVNRADSLNTLSVLDLFDQSRNSSSTAQGQHQELKVTLLVSLLATIAVVMTSGHMMKID</sequence>
<dbReference type="SUPFAM" id="SSF57196">
    <property type="entry name" value="EGF/Laminin"/>
    <property type="match status" value="2"/>
</dbReference>
<evidence type="ECO:0000313" key="9">
    <source>
        <dbReference type="RefSeq" id="XP_019642182.1"/>
    </source>
</evidence>